<organism evidence="2 4">
    <name type="scientific">Candidatus Accumulibacter phosphatis</name>
    <dbReference type="NCBI Taxonomy" id="327160"/>
    <lineage>
        <taxon>Bacteria</taxon>
        <taxon>Pseudomonadati</taxon>
        <taxon>Pseudomonadota</taxon>
        <taxon>Betaproteobacteria</taxon>
        <taxon>Candidatus Accumulibacter</taxon>
    </lineage>
</organism>
<keyword evidence="5" id="KW-1185">Reference proteome</keyword>
<dbReference type="EMBL" id="SWAD01000195">
    <property type="protein sequence ID" value="TMQ74519.1"/>
    <property type="molecule type" value="Genomic_DNA"/>
</dbReference>
<feature type="transmembrane region" description="Helical" evidence="1">
    <location>
        <begin position="114"/>
        <end position="135"/>
    </location>
</feature>
<name>A0A080LYQ3_9PROT</name>
<evidence type="ECO:0000313" key="3">
    <source>
        <dbReference type="EMBL" id="TMQ74519.1"/>
    </source>
</evidence>
<keyword evidence="1" id="KW-0812">Transmembrane</keyword>
<evidence type="ECO:0000313" key="4">
    <source>
        <dbReference type="Proteomes" id="UP000020077"/>
    </source>
</evidence>
<accession>A0A080LYQ3</accession>
<evidence type="ECO:0000256" key="1">
    <source>
        <dbReference type="SAM" id="Phobius"/>
    </source>
</evidence>
<dbReference type="OrthoDB" id="922827at2"/>
<reference evidence="2 4" key="1">
    <citation type="submission" date="2014-02" db="EMBL/GenBank/DDBJ databases">
        <title>Expanding our view of genomic diversity in Candidatus Accumulibacter clades.</title>
        <authorList>
            <person name="Skennerton C.T."/>
            <person name="Barr J.J."/>
            <person name="Slater F.R."/>
            <person name="Bond P.L."/>
            <person name="Tyson G.W."/>
        </authorList>
    </citation>
    <scope>NUCLEOTIDE SEQUENCE [LARGE SCALE GENOMIC DNA]</scope>
    <source>
        <strain evidence="4">BA-91</strain>
    </source>
</reference>
<evidence type="ECO:0000313" key="5">
    <source>
        <dbReference type="Proteomes" id="UP000306324"/>
    </source>
</evidence>
<accession>A0A5S4EH14</accession>
<dbReference type="Proteomes" id="UP000020077">
    <property type="component" value="Unassembled WGS sequence"/>
</dbReference>
<sequence length="184" mass="19830">MATEFPILQIVEHGRDGQVIYRDSAGELSFYWEFGGNNVLALINVGTAAEWSRRSPWAVARRGEILRFVADEVARQKAPNAPVKVDDAAGVIYLFERGVPAAPVASAAAPPKNYLWHILIGMAVVVGLFIAAILISQRAHAFIATQDAPVAPSLRTGQQVATLLARSNPICLRCTATRPRTATA</sequence>
<reference evidence="3 5" key="2">
    <citation type="submission" date="2019-04" db="EMBL/GenBank/DDBJ databases">
        <title>A novel phosphate-accumulating bacterium identified in bioreactor for phosphate removal from wastewater.</title>
        <authorList>
            <person name="Kotlyarov R.Y."/>
            <person name="Beletsky A.V."/>
            <person name="Kallistova A.Y."/>
            <person name="Dorofeev A.G."/>
            <person name="Nikolaev Y.Y."/>
            <person name="Pimenov N.V."/>
            <person name="Ravin N.V."/>
            <person name="Mardanov A.V."/>
        </authorList>
    </citation>
    <scope>NUCLEOTIDE SEQUENCE [LARGE SCALE GENOMIC DNA]</scope>
    <source>
        <strain evidence="3 5">Bin19</strain>
    </source>
</reference>
<gene>
    <name evidence="3" type="ORF">ACCUM_0053</name>
    <name evidence="2" type="ORF">AW09_001704</name>
</gene>
<dbReference type="Proteomes" id="UP000306324">
    <property type="component" value="Unassembled WGS sequence"/>
</dbReference>
<keyword evidence="1" id="KW-1133">Transmembrane helix</keyword>
<dbReference type="AlphaFoldDB" id="A0A080LYQ3"/>
<protein>
    <submittedName>
        <fullName evidence="2">Uncharacterized protein</fullName>
    </submittedName>
</protein>
<evidence type="ECO:0000313" key="2">
    <source>
        <dbReference type="EMBL" id="KFB73065.1"/>
    </source>
</evidence>
<dbReference type="RefSeq" id="WP_034911856.1">
    <property type="nucleotide sequence ID" value="NZ_SWAD01000195.1"/>
</dbReference>
<comment type="caution">
    <text evidence="2">The sequence shown here is derived from an EMBL/GenBank/DDBJ whole genome shotgun (WGS) entry which is preliminary data.</text>
</comment>
<proteinExistence type="predicted"/>
<dbReference type="EMBL" id="JDVG02000291">
    <property type="protein sequence ID" value="KFB73065.1"/>
    <property type="molecule type" value="Genomic_DNA"/>
</dbReference>
<keyword evidence="1" id="KW-0472">Membrane</keyword>